<reference evidence="4 5" key="1">
    <citation type="submission" date="2018-11" db="EMBL/GenBank/DDBJ databases">
        <authorList>
            <consortium name="Pathogen Informatics"/>
        </authorList>
    </citation>
    <scope>NUCLEOTIDE SEQUENCE [LARGE SCALE GENOMIC DNA]</scope>
</reference>
<reference evidence="6" key="2">
    <citation type="submission" date="2019-09" db="UniProtKB">
        <authorList>
            <consortium name="WormBaseParasite"/>
        </authorList>
    </citation>
    <scope>IDENTIFICATION</scope>
</reference>
<feature type="domain" description="Ground-like" evidence="3">
    <location>
        <begin position="130"/>
        <end position="199"/>
    </location>
</feature>
<evidence type="ECO:0000313" key="6">
    <source>
        <dbReference type="WBParaSite" id="HPBE_0000891201-mRNA-1"/>
    </source>
</evidence>
<keyword evidence="5" id="KW-1185">Reference proteome</keyword>
<dbReference type="OrthoDB" id="5869497at2759"/>
<dbReference type="Pfam" id="PF04155">
    <property type="entry name" value="Ground-like"/>
    <property type="match status" value="1"/>
</dbReference>
<feature type="signal peptide" evidence="2">
    <location>
        <begin position="1"/>
        <end position="15"/>
    </location>
</feature>
<feature type="chain" id="PRO_5044551535" evidence="2">
    <location>
        <begin position="16"/>
        <end position="209"/>
    </location>
</feature>
<evidence type="ECO:0000313" key="5">
    <source>
        <dbReference type="Proteomes" id="UP000050761"/>
    </source>
</evidence>
<evidence type="ECO:0000256" key="2">
    <source>
        <dbReference type="SAM" id="SignalP"/>
    </source>
</evidence>
<evidence type="ECO:0000259" key="3">
    <source>
        <dbReference type="Pfam" id="PF04155"/>
    </source>
</evidence>
<sequence>MRLLLVLSIVPLSSAFMWDLLGSLGLGGGMGGGGGGMGGPGYGQPPPCGGGGGEYAGPPPPQYMAPPPPQYMPPPPQYMPPPPQYVPPPMPAPQQYVPPPPPPSAPYATAGSYKRRHKRAVEEPKGVSNDVECNSDDLRKIMKKAMTEDETETRSRIAAALEENDSKIAVICSSSPLKSTISSSVEACLVKSAKFTCYAIVLQSWLCIE</sequence>
<protein>
    <submittedName>
        <fullName evidence="6">Ground-like domain-containing protein</fullName>
    </submittedName>
</protein>
<proteinExistence type="predicted"/>
<dbReference type="Proteomes" id="UP000050761">
    <property type="component" value="Unassembled WGS sequence"/>
</dbReference>
<organism evidence="5 6">
    <name type="scientific">Heligmosomoides polygyrus</name>
    <name type="common">Parasitic roundworm</name>
    <dbReference type="NCBI Taxonomy" id="6339"/>
    <lineage>
        <taxon>Eukaryota</taxon>
        <taxon>Metazoa</taxon>
        <taxon>Ecdysozoa</taxon>
        <taxon>Nematoda</taxon>
        <taxon>Chromadorea</taxon>
        <taxon>Rhabditida</taxon>
        <taxon>Rhabditina</taxon>
        <taxon>Rhabditomorpha</taxon>
        <taxon>Strongyloidea</taxon>
        <taxon>Heligmosomidae</taxon>
        <taxon>Heligmosomoides</taxon>
    </lineage>
</organism>
<dbReference type="AlphaFoldDB" id="A0A183FN69"/>
<dbReference type="EMBL" id="UZAH01026287">
    <property type="protein sequence ID" value="VDO78339.1"/>
    <property type="molecule type" value="Genomic_DNA"/>
</dbReference>
<keyword evidence="2" id="KW-0732">Signal</keyword>
<dbReference type="InterPro" id="IPR007284">
    <property type="entry name" value="Ground-like_dom"/>
</dbReference>
<feature type="region of interest" description="Disordered" evidence="1">
    <location>
        <begin position="37"/>
        <end position="110"/>
    </location>
</feature>
<feature type="compositionally biased region" description="Pro residues" evidence="1">
    <location>
        <begin position="57"/>
        <end position="105"/>
    </location>
</feature>
<dbReference type="WBParaSite" id="HPBE_0000891201-mRNA-1">
    <property type="protein sequence ID" value="HPBE_0000891201-mRNA-1"/>
    <property type="gene ID" value="HPBE_0000891201"/>
</dbReference>
<name>A0A183FN69_HELPZ</name>
<gene>
    <name evidence="4" type="ORF">HPBE_LOCUS8913</name>
</gene>
<accession>A0A3P7YMI5</accession>
<accession>A0A183FN69</accession>
<evidence type="ECO:0000256" key="1">
    <source>
        <dbReference type="SAM" id="MobiDB-lite"/>
    </source>
</evidence>
<evidence type="ECO:0000313" key="4">
    <source>
        <dbReference type="EMBL" id="VDO78339.1"/>
    </source>
</evidence>